<dbReference type="GO" id="GO:0005737">
    <property type="term" value="C:cytoplasm"/>
    <property type="evidence" value="ECO:0007669"/>
    <property type="project" value="UniProtKB-SubCell"/>
</dbReference>
<organism evidence="3 4">
    <name type="scientific">Candidatus Scalindua rubra</name>
    <dbReference type="NCBI Taxonomy" id="1872076"/>
    <lineage>
        <taxon>Bacteria</taxon>
        <taxon>Pseudomonadati</taxon>
        <taxon>Planctomycetota</taxon>
        <taxon>Candidatus Brocadiia</taxon>
        <taxon>Candidatus Brocadiales</taxon>
        <taxon>Candidatus Scalinduaceae</taxon>
        <taxon>Candidatus Scalindua</taxon>
    </lineage>
</organism>
<gene>
    <name evidence="2" type="primary">scpA</name>
    <name evidence="3" type="ORF">SCARUB_00359</name>
</gene>
<name>A0A1E3XFS7_9BACT</name>
<proteinExistence type="inferred from homology"/>
<dbReference type="EMBL" id="MAYW01000005">
    <property type="protein sequence ID" value="ODS34483.1"/>
    <property type="molecule type" value="Genomic_DNA"/>
</dbReference>
<dbReference type="Proteomes" id="UP000094056">
    <property type="component" value="Unassembled WGS sequence"/>
</dbReference>
<dbReference type="Gene3D" id="1.10.10.580">
    <property type="entry name" value="Structural maintenance of chromosome 1. Chain E"/>
    <property type="match status" value="1"/>
</dbReference>
<accession>A0A1E3XFS7</accession>
<keyword evidence="2" id="KW-0132">Cell division</keyword>
<protein>
    <recommendedName>
        <fullName evidence="1 2">Segregation and condensation protein A</fullName>
    </recommendedName>
</protein>
<evidence type="ECO:0000313" key="4">
    <source>
        <dbReference type="Proteomes" id="UP000094056"/>
    </source>
</evidence>
<comment type="caution">
    <text evidence="3">The sequence shown here is derived from an EMBL/GenBank/DDBJ whole genome shotgun (WGS) entry which is preliminary data.</text>
</comment>
<dbReference type="GO" id="GO:0006260">
    <property type="term" value="P:DNA replication"/>
    <property type="evidence" value="ECO:0007669"/>
    <property type="project" value="UniProtKB-UniRule"/>
</dbReference>
<dbReference type="HAMAP" id="MF_01805">
    <property type="entry name" value="ScpA"/>
    <property type="match status" value="1"/>
</dbReference>
<keyword evidence="2" id="KW-0963">Cytoplasm</keyword>
<dbReference type="Pfam" id="PF02616">
    <property type="entry name" value="SMC_ScpA"/>
    <property type="match status" value="1"/>
</dbReference>
<dbReference type="InterPro" id="IPR023093">
    <property type="entry name" value="ScpA-like_C"/>
</dbReference>
<dbReference type="PANTHER" id="PTHR33969">
    <property type="entry name" value="SEGREGATION AND CONDENSATION PROTEIN A"/>
    <property type="match status" value="1"/>
</dbReference>
<dbReference type="InterPro" id="IPR003768">
    <property type="entry name" value="ScpA"/>
</dbReference>
<dbReference type="PATRIC" id="fig|1872076.5.peg.401"/>
<dbReference type="GO" id="GO:0051301">
    <property type="term" value="P:cell division"/>
    <property type="evidence" value="ECO:0007669"/>
    <property type="project" value="UniProtKB-KW"/>
</dbReference>
<dbReference type="AlphaFoldDB" id="A0A1E3XFS7"/>
<comment type="similarity">
    <text evidence="2">Belongs to the ScpA family.</text>
</comment>
<reference evidence="3 4" key="1">
    <citation type="submission" date="2016-07" db="EMBL/GenBank/DDBJ databases">
        <title>Draft genome of Scalindua rubra, obtained from a brine-seawater interface in the Red Sea, sheds light on salt adaptation in anammox bacteria.</title>
        <authorList>
            <person name="Speth D.R."/>
            <person name="Lagkouvardos I."/>
            <person name="Wang Y."/>
            <person name="Qian P.-Y."/>
            <person name="Dutilh B.E."/>
            <person name="Jetten M.S."/>
        </authorList>
    </citation>
    <scope>NUCLEOTIDE SEQUENCE [LARGE SCALE GENOMIC DNA]</scope>
    <source>
        <strain evidence="3">BSI-1</strain>
    </source>
</reference>
<dbReference type="GO" id="GO:0007059">
    <property type="term" value="P:chromosome segregation"/>
    <property type="evidence" value="ECO:0007669"/>
    <property type="project" value="UniProtKB-UniRule"/>
</dbReference>
<dbReference type="PANTHER" id="PTHR33969:SF2">
    <property type="entry name" value="SEGREGATION AND CONDENSATION PROTEIN A"/>
    <property type="match status" value="1"/>
</dbReference>
<sequence>MQTEYKIDLDAYNGPLDLLLYLIRMEEVDIYDIPIAEVTDQYMMYLEKLQKVDIGLAGDFLVMASTLMYIKSQTLLPRSEIVDGEDEEDPRLELVKQLLEYKRYKEVAKAMTKLSEDMSKRFSRPKACSERSESKRLLDEEEVEKLHLDEIDVWKLAQLFSIFMKQTMGDVITKIVYDDTPVQVYMDRVINSLANTCTISFKEFLFDNNGKKEIIGIFLALLELVRLRKIRLEQFQDFDEIRIISNIS</sequence>
<keyword evidence="2" id="KW-0159">Chromosome partition</keyword>
<comment type="function">
    <text evidence="2">Participates in chromosomal partition during cell division. May act via the formation of a condensin-like complex containing Smc and ScpB that pull DNA away from mid-cell into both cell halves.</text>
</comment>
<keyword evidence="2" id="KW-0131">Cell cycle</keyword>
<comment type="subcellular location">
    <subcellularLocation>
        <location evidence="2">Cytoplasm</location>
    </subcellularLocation>
    <text evidence="2">Associated with two foci at the outer edges of the nucleoid region in young cells, and at four foci within both cell halves in older cells.</text>
</comment>
<comment type="subunit">
    <text evidence="2">Component of a cohesin-like complex composed of ScpA, ScpB and the Smc homodimer, in which ScpA and ScpB bind to the head domain of Smc. The presence of the three proteins is required for the association of the complex with DNA.</text>
</comment>
<evidence type="ECO:0000256" key="1">
    <source>
        <dbReference type="ARBA" id="ARBA00044777"/>
    </source>
</evidence>
<evidence type="ECO:0000256" key="2">
    <source>
        <dbReference type="HAMAP-Rule" id="MF_01805"/>
    </source>
</evidence>
<evidence type="ECO:0000313" key="3">
    <source>
        <dbReference type="EMBL" id="ODS34483.1"/>
    </source>
</evidence>
<dbReference type="Gene3D" id="6.10.250.2410">
    <property type="match status" value="1"/>
</dbReference>